<protein>
    <submittedName>
        <fullName evidence="2">Uncharacterized protein</fullName>
    </submittedName>
</protein>
<feature type="compositionally biased region" description="Polar residues" evidence="1">
    <location>
        <begin position="16"/>
        <end position="25"/>
    </location>
</feature>
<name>A0ABQ9UKN4_SAGOE</name>
<keyword evidence="3" id="KW-1185">Reference proteome</keyword>
<evidence type="ECO:0000313" key="3">
    <source>
        <dbReference type="Proteomes" id="UP001266305"/>
    </source>
</evidence>
<evidence type="ECO:0000256" key="1">
    <source>
        <dbReference type="SAM" id="MobiDB-lite"/>
    </source>
</evidence>
<accession>A0ABQ9UKN4</accession>
<proteinExistence type="predicted"/>
<feature type="region of interest" description="Disordered" evidence="1">
    <location>
        <begin position="1"/>
        <end position="37"/>
    </location>
</feature>
<feature type="compositionally biased region" description="Basic and acidic residues" evidence="1">
    <location>
        <begin position="1"/>
        <end position="10"/>
    </location>
</feature>
<organism evidence="2 3">
    <name type="scientific">Saguinus oedipus</name>
    <name type="common">Cotton-top tamarin</name>
    <name type="synonym">Oedipomidas oedipus</name>
    <dbReference type="NCBI Taxonomy" id="9490"/>
    <lineage>
        <taxon>Eukaryota</taxon>
        <taxon>Metazoa</taxon>
        <taxon>Chordata</taxon>
        <taxon>Craniata</taxon>
        <taxon>Vertebrata</taxon>
        <taxon>Euteleostomi</taxon>
        <taxon>Mammalia</taxon>
        <taxon>Eutheria</taxon>
        <taxon>Euarchontoglires</taxon>
        <taxon>Primates</taxon>
        <taxon>Haplorrhini</taxon>
        <taxon>Platyrrhini</taxon>
        <taxon>Cebidae</taxon>
        <taxon>Callitrichinae</taxon>
        <taxon>Saguinus</taxon>
    </lineage>
</organism>
<reference evidence="2 3" key="1">
    <citation type="submission" date="2023-05" db="EMBL/GenBank/DDBJ databases">
        <title>B98-5 Cell Line De Novo Hybrid Assembly: An Optical Mapping Approach.</title>
        <authorList>
            <person name="Kananen K."/>
            <person name="Auerbach J.A."/>
            <person name="Kautto E."/>
            <person name="Blachly J.S."/>
        </authorList>
    </citation>
    <scope>NUCLEOTIDE SEQUENCE [LARGE SCALE GENOMIC DNA]</scope>
    <source>
        <strain evidence="2">B95-8</strain>
        <tissue evidence="2">Cell line</tissue>
    </source>
</reference>
<comment type="caution">
    <text evidence="2">The sequence shown here is derived from an EMBL/GenBank/DDBJ whole genome shotgun (WGS) entry which is preliminary data.</text>
</comment>
<sequence length="204" mass="22121">MHQRARDTAGKHISGPRTQLANTSVGLGHSRQTHQRARDIAGKHISGPGVEGRGSLSLLLKWSIPTETCRWTQRCIGLVRTWNQWATLHGTPRGHVMHWTCVHLEPVGHARHTQGTHGALDMCAPGASGPCTAHPGDTWCIGHVRTWNQWATLHGTPRGHMAHWTRAHLEPVGHARHTQGTHGALDMCAPGASGPHCTAHPGDT</sequence>
<gene>
    <name evidence="2" type="ORF">P7K49_026122</name>
</gene>
<dbReference type="Proteomes" id="UP001266305">
    <property type="component" value="Unassembled WGS sequence"/>
</dbReference>
<evidence type="ECO:0000313" key="2">
    <source>
        <dbReference type="EMBL" id="KAK2097088.1"/>
    </source>
</evidence>
<dbReference type="EMBL" id="JASSZA010000012">
    <property type="protein sequence ID" value="KAK2097088.1"/>
    <property type="molecule type" value="Genomic_DNA"/>
</dbReference>